<organism evidence="2 3">
    <name type="scientific">Oesophagostomum dentatum</name>
    <name type="common">Nodular worm</name>
    <dbReference type="NCBI Taxonomy" id="61180"/>
    <lineage>
        <taxon>Eukaryota</taxon>
        <taxon>Metazoa</taxon>
        <taxon>Ecdysozoa</taxon>
        <taxon>Nematoda</taxon>
        <taxon>Chromadorea</taxon>
        <taxon>Rhabditida</taxon>
        <taxon>Rhabditina</taxon>
        <taxon>Rhabditomorpha</taxon>
        <taxon>Strongyloidea</taxon>
        <taxon>Strongylidae</taxon>
        <taxon>Oesophagostomum</taxon>
    </lineage>
</organism>
<dbReference type="SUPFAM" id="SSF55486">
    <property type="entry name" value="Metalloproteases ('zincins'), catalytic domain"/>
    <property type="match status" value="1"/>
</dbReference>
<dbReference type="Gene3D" id="3.40.390.10">
    <property type="entry name" value="Collagenase (Catalytic Domain)"/>
    <property type="match status" value="1"/>
</dbReference>
<dbReference type="InterPro" id="IPR018497">
    <property type="entry name" value="Peptidase_M13_C"/>
</dbReference>
<dbReference type="Proteomes" id="UP000053660">
    <property type="component" value="Unassembled WGS sequence"/>
</dbReference>
<dbReference type="GO" id="GO:0016485">
    <property type="term" value="P:protein processing"/>
    <property type="evidence" value="ECO:0007669"/>
    <property type="project" value="TreeGrafter"/>
</dbReference>
<dbReference type="InterPro" id="IPR024079">
    <property type="entry name" value="MetalloPept_cat_dom_sf"/>
</dbReference>
<dbReference type="PANTHER" id="PTHR11733">
    <property type="entry name" value="ZINC METALLOPROTEASE FAMILY M13 NEPRILYSIN-RELATED"/>
    <property type="match status" value="1"/>
</dbReference>
<sequence>MSMRSLGVQFGADGSLSSCSWNECGWMDSKSKKAFRDMAQCVVTQYNTQCCPEKSGMTQCANGVTTQGENIADLGGLQAAYRAYQEYKNTLQKEETRLPGLERFSPNQLFWITYGFGWCRTQTEENLINQLLTNPHSPSVCRVNQVVQDIPAFGRDFGCSLGQKMYPAPEQRCSVWVEE</sequence>
<keyword evidence="3" id="KW-1185">Reference proteome</keyword>
<feature type="domain" description="Peptidase M13 C-terminal" evidence="1">
    <location>
        <begin position="6"/>
        <end position="173"/>
    </location>
</feature>
<proteinExistence type="predicted"/>
<accession>A0A0B1TW80</accession>
<evidence type="ECO:0000259" key="1">
    <source>
        <dbReference type="Pfam" id="PF01431"/>
    </source>
</evidence>
<reference evidence="2 3" key="1">
    <citation type="submission" date="2014-03" db="EMBL/GenBank/DDBJ databases">
        <title>Draft genome of the hookworm Oesophagostomum dentatum.</title>
        <authorList>
            <person name="Mitreva M."/>
        </authorList>
    </citation>
    <scope>NUCLEOTIDE SEQUENCE [LARGE SCALE GENOMIC DNA]</scope>
    <source>
        <strain evidence="2 3">OD-Hann</strain>
    </source>
</reference>
<dbReference type="EMBL" id="KN549208">
    <property type="protein sequence ID" value="KHJ99690.1"/>
    <property type="molecule type" value="Genomic_DNA"/>
</dbReference>
<dbReference type="MEROPS" id="M13.011"/>
<dbReference type="AlphaFoldDB" id="A0A0B1TW80"/>
<dbReference type="GO" id="GO:0005886">
    <property type="term" value="C:plasma membrane"/>
    <property type="evidence" value="ECO:0007669"/>
    <property type="project" value="TreeGrafter"/>
</dbReference>
<dbReference type="InterPro" id="IPR000718">
    <property type="entry name" value="Peptidase_M13"/>
</dbReference>
<dbReference type="OrthoDB" id="6475849at2759"/>
<dbReference type="PANTHER" id="PTHR11733:SF188">
    <property type="entry name" value="NEPRILYSIN"/>
    <property type="match status" value="1"/>
</dbReference>
<gene>
    <name evidence="2" type="ORF">OESDEN_00297</name>
</gene>
<protein>
    <submittedName>
        <fullName evidence="2">Peptidase family M13</fullName>
    </submittedName>
</protein>
<name>A0A0B1TW80_OESDE</name>
<dbReference type="PROSITE" id="PS51885">
    <property type="entry name" value="NEPRILYSIN"/>
    <property type="match status" value="1"/>
</dbReference>
<dbReference type="Pfam" id="PF01431">
    <property type="entry name" value="Peptidase_M13"/>
    <property type="match status" value="1"/>
</dbReference>
<evidence type="ECO:0000313" key="2">
    <source>
        <dbReference type="EMBL" id="KHJ99690.1"/>
    </source>
</evidence>
<dbReference type="GO" id="GO:0004222">
    <property type="term" value="F:metalloendopeptidase activity"/>
    <property type="evidence" value="ECO:0007669"/>
    <property type="project" value="InterPro"/>
</dbReference>
<evidence type="ECO:0000313" key="3">
    <source>
        <dbReference type="Proteomes" id="UP000053660"/>
    </source>
</evidence>